<name>I1R1Y8_ORYGL</name>
<evidence type="ECO:0000313" key="1">
    <source>
        <dbReference type="EnsemblPlants" id="ORGLA11G0178000.1"/>
    </source>
</evidence>
<dbReference type="Gramene" id="ORGLA11G0178000.1">
    <property type="protein sequence ID" value="ORGLA11G0178000.1"/>
    <property type="gene ID" value="ORGLA11G0178000"/>
</dbReference>
<proteinExistence type="predicted"/>
<dbReference type="Proteomes" id="UP000007306">
    <property type="component" value="Chromosome 11"/>
</dbReference>
<evidence type="ECO:0000313" key="2">
    <source>
        <dbReference type="Proteomes" id="UP000007306"/>
    </source>
</evidence>
<dbReference type="Gramene" id="ORGLA11G0181000.1">
    <property type="protein sequence ID" value="ORGLA11G0181000.1"/>
    <property type="gene ID" value="ORGLA11G0181000"/>
</dbReference>
<accession>I1R1Y8</accession>
<dbReference type="HOGENOM" id="CLU_2712224_0_0_1"/>
<reference evidence="1 2" key="2">
    <citation type="submission" date="2018-04" db="EMBL/GenBank/DDBJ databases">
        <title>OglaRS2 (Oryza glaberrima Reference Sequence Version 2).</title>
        <authorList>
            <person name="Zhang J."/>
            <person name="Kudrna D."/>
            <person name="Lee S."/>
            <person name="Talag J."/>
            <person name="Rajasekar S."/>
            <person name="Wing R.A."/>
        </authorList>
    </citation>
    <scope>NUCLEOTIDE SEQUENCE [LARGE SCALE GENOMIC DNA]</scope>
    <source>
        <strain evidence="1 2">cv. IRGC 96717</strain>
    </source>
</reference>
<protein>
    <submittedName>
        <fullName evidence="1">Uncharacterized protein</fullName>
    </submittedName>
</protein>
<dbReference type="EnsemblPlants" id="ORGLA11G0181000.1">
    <property type="protein sequence ID" value="ORGLA11G0181000.1"/>
    <property type="gene ID" value="ORGLA11G0181000"/>
</dbReference>
<reference evidence="1" key="1">
    <citation type="submission" date="2015-06" db="UniProtKB">
        <authorList>
            <consortium name="EnsemblPlants"/>
        </authorList>
    </citation>
    <scope>IDENTIFICATION</scope>
</reference>
<dbReference type="EnsemblPlants" id="ORGLA11G0178000.1">
    <property type="protein sequence ID" value="ORGLA11G0178000.1"/>
    <property type="gene ID" value="ORGLA11G0178000"/>
</dbReference>
<dbReference type="AlphaFoldDB" id="I1R1Y8"/>
<organism evidence="1 2">
    <name type="scientific">Oryza glaberrima</name>
    <name type="common">African rice</name>
    <dbReference type="NCBI Taxonomy" id="4538"/>
    <lineage>
        <taxon>Eukaryota</taxon>
        <taxon>Viridiplantae</taxon>
        <taxon>Streptophyta</taxon>
        <taxon>Embryophyta</taxon>
        <taxon>Tracheophyta</taxon>
        <taxon>Spermatophyta</taxon>
        <taxon>Magnoliopsida</taxon>
        <taxon>Liliopsida</taxon>
        <taxon>Poales</taxon>
        <taxon>Poaceae</taxon>
        <taxon>BOP clade</taxon>
        <taxon>Oryzoideae</taxon>
        <taxon>Oryzeae</taxon>
        <taxon>Oryzinae</taxon>
        <taxon>Oryza</taxon>
    </lineage>
</organism>
<sequence>MGALFDSIRGCLSPHIDQAKVYYKLKWLKGKYLHAAPGAFAGPHERCVHDLCTSVWGADLEPLVGDDEGAATA</sequence>
<dbReference type="STRING" id="4538.I1R1Y8"/>
<keyword evidence="2" id="KW-1185">Reference proteome</keyword>